<feature type="domain" description="DUF4143" evidence="2">
    <location>
        <begin position="213"/>
        <end position="358"/>
    </location>
</feature>
<evidence type="ECO:0000259" key="1">
    <source>
        <dbReference type="Pfam" id="PF13173"/>
    </source>
</evidence>
<name>A0A6L4X0F0_9BIFI</name>
<gene>
    <name evidence="3" type="ORF">DSM100688_1336</name>
    <name evidence="4" type="ORF">GFD24_02905</name>
</gene>
<dbReference type="EMBL" id="WBSM01000006">
    <property type="protein sequence ID" value="KAB8287869.1"/>
    <property type="molecule type" value="Genomic_DNA"/>
</dbReference>
<dbReference type="Gene3D" id="1.10.10.10">
    <property type="entry name" value="Winged helix-like DNA-binding domain superfamily/Winged helix DNA-binding domain"/>
    <property type="match status" value="1"/>
</dbReference>
<comment type="caution">
    <text evidence="3">The sequence shown here is derived from an EMBL/GenBank/DDBJ whole genome shotgun (WGS) entry which is preliminary data.</text>
</comment>
<dbReference type="SUPFAM" id="SSF52540">
    <property type="entry name" value="P-loop containing nucleoside triphosphate hydrolases"/>
    <property type="match status" value="1"/>
</dbReference>
<dbReference type="InterPro" id="IPR027417">
    <property type="entry name" value="P-loop_NTPase"/>
</dbReference>
<dbReference type="Proteomes" id="UP000482084">
    <property type="component" value="Unassembled WGS sequence"/>
</dbReference>
<evidence type="ECO:0000259" key="2">
    <source>
        <dbReference type="Pfam" id="PF13635"/>
    </source>
</evidence>
<dbReference type="InterPro" id="IPR041682">
    <property type="entry name" value="AAA_14"/>
</dbReference>
<dbReference type="AlphaFoldDB" id="A0A6L4X0F0"/>
<organism evidence="3 6">
    <name type="scientific">Bifidobacterium ramosum</name>
    <dbReference type="NCBI Taxonomy" id="1798158"/>
    <lineage>
        <taxon>Bacteria</taxon>
        <taxon>Bacillati</taxon>
        <taxon>Actinomycetota</taxon>
        <taxon>Actinomycetes</taxon>
        <taxon>Bifidobacteriales</taxon>
        <taxon>Bifidobacteriaceae</taxon>
        <taxon>Bifidobacterium</taxon>
    </lineage>
</organism>
<accession>A0A6L4X0F0</accession>
<dbReference type="InterPro" id="IPR036388">
    <property type="entry name" value="WH-like_DNA-bd_sf"/>
</dbReference>
<dbReference type="PANTHER" id="PTHR33295:SF20">
    <property type="entry name" value="ATPASE"/>
    <property type="match status" value="1"/>
</dbReference>
<dbReference type="Pfam" id="PF13173">
    <property type="entry name" value="AAA_14"/>
    <property type="match status" value="1"/>
</dbReference>
<evidence type="ECO:0000313" key="4">
    <source>
        <dbReference type="EMBL" id="NEG71183.1"/>
    </source>
</evidence>
<proteinExistence type="predicted"/>
<dbReference type="Pfam" id="PF13635">
    <property type="entry name" value="DUF4143"/>
    <property type="match status" value="1"/>
</dbReference>
<evidence type="ECO:0000313" key="5">
    <source>
        <dbReference type="Proteomes" id="UP000469943"/>
    </source>
</evidence>
<protein>
    <submittedName>
        <fullName evidence="3 4">ATPase</fullName>
    </submittedName>
</protein>
<keyword evidence="6" id="KW-1185">Reference proteome</keyword>
<dbReference type="EMBL" id="WHZX01000002">
    <property type="protein sequence ID" value="NEG71183.1"/>
    <property type="molecule type" value="Genomic_DNA"/>
</dbReference>
<evidence type="ECO:0000313" key="3">
    <source>
        <dbReference type="EMBL" id="KAB8287869.1"/>
    </source>
</evidence>
<dbReference type="Proteomes" id="UP000469943">
    <property type="component" value="Unassembled WGS sequence"/>
</dbReference>
<feature type="domain" description="AAA" evidence="1">
    <location>
        <begin position="24"/>
        <end position="157"/>
    </location>
</feature>
<reference evidence="4 5" key="1">
    <citation type="submission" date="2019-10" db="EMBL/GenBank/DDBJ databases">
        <title>Bifidobacterium from non-human primates.</title>
        <authorList>
            <person name="Modesto M."/>
        </authorList>
    </citation>
    <scope>NUCLEOTIDE SEQUENCE [LARGE SCALE GENOMIC DNA]</scope>
    <source>
        <strain evidence="4 5">TREM</strain>
    </source>
</reference>
<reference evidence="3 6" key="2">
    <citation type="submission" date="2019-10" db="EMBL/GenBank/DDBJ databases">
        <title>Characterization of the phylogenetic diversity of two novel species belonging to the genus Bifidobacterium: Bifidobacterium cebidarum sp. nov. and Bifidobacterium leontopitheci sp. nov.</title>
        <authorList>
            <person name="Lugli G.A."/>
            <person name="Duranti S."/>
            <person name="Milani C."/>
            <person name="Turroni F."/>
            <person name="Ventura M."/>
        </authorList>
    </citation>
    <scope>NUCLEOTIDE SEQUENCE [LARGE SCALE GENOMIC DNA]</scope>
    <source>
        <strain evidence="3 6">DSM 100688</strain>
    </source>
</reference>
<dbReference type="InterPro" id="IPR025420">
    <property type="entry name" value="DUF4143"/>
</dbReference>
<evidence type="ECO:0000313" key="6">
    <source>
        <dbReference type="Proteomes" id="UP000482084"/>
    </source>
</evidence>
<dbReference type="OrthoDB" id="9801684at2"/>
<sequence length="414" mass="47825">MSHLTLPRPDYLAMIEPYIDAPLVKILTGVRRCGKSTLMGQIADRLRERGIDQRHIIRYSFDSMQYDGWSAAELYRQLSDALPSTDADDSERAYLFLDEVQEIDGWERVVNSLMSESSVDIYVTGSNSRMMSSEISTYLTGRYVAFRVFPLSFREYLRFCDEYGTGDGDGDTHRRLGGYIRRGGFPATCLTAYTDDQVYAIVRDIYNSTIFTDIVRRNSIRKVDQLERIVRYTFDNIGRTFSAAGITKYLKSQNRSIDAETVYSYLRKLESAYILHRCSRYDLEGKEILKTQEKFYLADTSLRYAVLGYRPDSVAAMLENLVYVELLRRGWQPYIGKIGTAEIDFVASKQDRVMYLQIAQTLGDQSTRDREYGRLLSIRDNHPKYVLCTDEYAEGNYEGIITMHVADFLLSDEW</sequence>
<dbReference type="PANTHER" id="PTHR33295">
    <property type="entry name" value="ATPASE"/>
    <property type="match status" value="1"/>
</dbReference>